<dbReference type="InterPro" id="IPR013403">
    <property type="entry name" value="CRISPR-assoc_prot_Csb1/Cas7u"/>
</dbReference>
<feature type="region of interest" description="Disordered" evidence="1">
    <location>
        <begin position="230"/>
        <end position="262"/>
    </location>
</feature>
<organism evidence="2 3">
    <name type="scientific">Crossiella equi</name>
    <dbReference type="NCBI Taxonomy" id="130796"/>
    <lineage>
        <taxon>Bacteria</taxon>
        <taxon>Bacillati</taxon>
        <taxon>Actinomycetota</taxon>
        <taxon>Actinomycetes</taxon>
        <taxon>Pseudonocardiales</taxon>
        <taxon>Pseudonocardiaceae</taxon>
        <taxon>Crossiella</taxon>
    </lineage>
</organism>
<keyword evidence="3" id="KW-1185">Reference proteome</keyword>
<dbReference type="EMBL" id="JAGIOO010000001">
    <property type="protein sequence ID" value="MBP2477668.1"/>
    <property type="molecule type" value="Genomic_DNA"/>
</dbReference>
<dbReference type="RefSeq" id="WP_209707456.1">
    <property type="nucleotide sequence ID" value="NZ_JAGIOO010000001.1"/>
</dbReference>
<feature type="compositionally biased region" description="Basic and acidic residues" evidence="1">
    <location>
        <begin position="242"/>
        <end position="253"/>
    </location>
</feature>
<evidence type="ECO:0000256" key="1">
    <source>
        <dbReference type="SAM" id="MobiDB-lite"/>
    </source>
</evidence>
<protein>
    <submittedName>
        <fullName evidence="2">CRISPR-associated protein Csb1</fullName>
    </submittedName>
</protein>
<reference evidence="2 3" key="1">
    <citation type="submission" date="2021-03" db="EMBL/GenBank/DDBJ databases">
        <title>Sequencing the genomes of 1000 actinobacteria strains.</title>
        <authorList>
            <person name="Klenk H.-P."/>
        </authorList>
    </citation>
    <scope>NUCLEOTIDE SEQUENCE [LARGE SCALE GENOMIC DNA]</scope>
    <source>
        <strain evidence="2 3">DSM 44580</strain>
    </source>
</reference>
<gene>
    <name evidence="2" type="ORF">JOF53_006540</name>
</gene>
<dbReference type="Pfam" id="PF09617">
    <property type="entry name" value="Cas_GSU0053"/>
    <property type="match status" value="1"/>
</dbReference>
<accession>A0ABS5AM77</accession>
<evidence type="ECO:0000313" key="3">
    <source>
        <dbReference type="Proteomes" id="UP001519363"/>
    </source>
</evidence>
<dbReference type="NCBIfam" id="TIGR02570">
    <property type="entry name" value="cas7_GSU0053"/>
    <property type="match status" value="1"/>
</dbReference>
<comment type="caution">
    <text evidence="2">The sequence shown here is derived from an EMBL/GenBank/DDBJ whole genome shotgun (WGS) entry which is preliminary data.</text>
</comment>
<dbReference type="Proteomes" id="UP001519363">
    <property type="component" value="Unassembled WGS sequence"/>
</dbReference>
<sequence length="407" mass="43663">MRRYKEDVAEMGLYERLEQAVSLAGPDAAITVTATLQPVGGPAARVFPPTYPVDATGTKSPYVVEPRLIDGEVVQTVVLDSVQSESNRIEEAVEQAVLDGRLRLPYLLLEHQVTPERRVRVSSFTAPHRYADAYHRDSLVDGVVFDKSPVGKALRLASVEDCRALYEREPFSLILGAWDSHRKGRAARFARLYRSEIFGIKPQFGHRAAGRMDPSNLSGVVDNPAAATDGSGQWDFAPPQGKTEKAVKGEKGSRVSSIGHGNIAPTATHGGVTLHSATRLASVSMAGLARLRFGDAPAPAAMAARMALAALTVIGDRLAFGVPALWLRSGCELVVETEQLSWQQRGGGLDPFEHTLEELLAVFTKARQNAATAGLTMVEDVVRLTPGPGLAKALEHAYLAAAAAESQ</sequence>
<evidence type="ECO:0000313" key="2">
    <source>
        <dbReference type="EMBL" id="MBP2477668.1"/>
    </source>
</evidence>
<proteinExistence type="predicted"/>
<name>A0ABS5AM77_9PSEU</name>